<dbReference type="Gene3D" id="3.80.10.10">
    <property type="entry name" value="Ribonuclease Inhibitor"/>
    <property type="match status" value="1"/>
</dbReference>
<accession>A0AAW1J0Q2</accession>
<dbReference type="SUPFAM" id="SSF54236">
    <property type="entry name" value="Ubiquitin-like"/>
    <property type="match status" value="2"/>
</dbReference>
<comment type="caution">
    <text evidence="3">The sequence shown here is derived from an EMBL/GenBank/DDBJ whole genome shotgun (WGS) entry which is preliminary data.</text>
</comment>
<dbReference type="Pfam" id="PF14560">
    <property type="entry name" value="Ubiquitin_2"/>
    <property type="match status" value="2"/>
</dbReference>
<dbReference type="EMBL" id="JASPKY010000456">
    <property type="protein sequence ID" value="KAK9696280.1"/>
    <property type="molecule type" value="Genomic_DNA"/>
</dbReference>
<feature type="compositionally biased region" description="Basic and acidic residues" evidence="1">
    <location>
        <begin position="11"/>
        <end position="21"/>
    </location>
</feature>
<protein>
    <submittedName>
        <fullName evidence="3">Ubiquitin family</fullName>
    </submittedName>
</protein>
<dbReference type="InterPro" id="IPR000626">
    <property type="entry name" value="Ubiquitin-like_dom"/>
</dbReference>
<sequence>MSLDAQLEEGTQNREYNRCESECESSGNSESPHDSFRHLKFLNLNSTQLSTWDEIERLSKFPVLQCLRIQGCPLWESHEYTEHERRQLLIARLPNVETLNGGGTIEHDEREDAERAFIRYYMDKPESDRPERYFELVSIHGKLDPLVNVDLRPEKRVKVTFTCGSNSEVRSVDVYRTVSDLKSKLEQFAGFSAAKMRLFYVDQELRYRTVSDLKSKLEQFAGFSAAKMRLFYVDQELRDMQGPEEMKYPHKQLYSYNIRSGDEIIIDCKKKITDKHG</sequence>
<organism evidence="3 4">
    <name type="scientific">Popillia japonica</name>
    <name type="common">Japanese beetle</name>
    <dbReference type="NCBI Taxonomy" id="7064"/>
    <lineage>
        <taxon>Eukaryota</taxon>
        <taxon>Metazoa</taxon>
        <taxon>Ecdysozoa</taxon>
        <taxon>Arthropoda</taxon>
        <taxon>Hexapoda</taxon>
        <taxon>Insecta</taxon>
        <taxon>Pterygota</taxon>
        <taxon>Neoptera</taxon>
        <taxon>Endopterygota</taxon>
        <taxon>Coleoptera</taxon>
        <taxon>Polyphaga</taxon>
        <taxon>Scarabaeiformia</taxon>
        <taxon>Scarabaeidae</taxon>
        <taxon>Rutelinae</taxon>
        <taxon>Popillia</taxon>
    </lineage>
</organism>
<proteinExistence type="predicted"/>
<gene>
    <name evidence="3" type="ORF">QE152_g32001</name>
</gene>
<dbReference type="SUPFAM" id="SSF52058">
    <property type="entry name" value="L domain-like"/>
    <property type="match status" value="1"/>
</dbReference>
<feature type="domain" description="Ubiquitin-like" evidence="2">
    <location>
        <begin position="209"/>
        <end position="266"/>
    </location>
</feature>
<dbReference type="Gene3D" id="3.10.20.90">
    <property type="entry name" value="Phosphatidylinositol 3-kinase Catalytic Subunit, Chain A, domain 1"/>
    <property type="match status" value="1"/>
</dbReference>
<evidence type="ECO:0000313" key="4">
    <source>
        <dbReference type="Proteomes" id="UP001458880"/>
    </source>
</evidence>
<feature type="domain" description="Ubiquitin-like" evidence="2">
    <location>
        <begin position="157"/>
        <end position="203"/>
    </location>
</feature>
<dbReference type="FunFam" id="3.80.10.10:FF:000846">
    <property type="entry name" value="Predicted protein"/>
    <property type="match status" value="1"/>
</dbReference>
<reference evidence="3 4" key="1">
    <citation type="journal article" date="2024" name="BMC Genomics">
        <title>De novo assembly and annotation of Popillia japonica's genome with initial clues to its potential as an invasive pest.</title>
        <authorList>
            <person name="Cucini C."/>
            <person name="Boschi S."/>
            <person name="Funari R."/>
            <person name="Cardaioli E."/>
            <person name="Iannotti N."/>
            <person name="Marturano G."/>
            <person name="Paoli F."/>
            <person name="Bruttini M."/>
            <person name="Carapelli A."/>
            <person name="Frati F."/>
            <person name="Nardi F."/>
        </authorList>
    </citation>
    <scope>NUCLEOTIDE SEQUENCE [LARGE SCALE GENOMIC DNA]</scope>
    <source>
        <strain evidence="3">DMR45628</strain>
    </source>
</reference>
<dbReference type="Proteomes" id="UP001458880">
    <property type="component" value="Unassembled WGS sequence"/>
</dbReference>
<dbReference type="InterPro" id="IPR032675">
    <property type="entry name" value="LRR_dom_sf"/>
</dbReference>
<name>A0AAW1J0Q2_POPJA</name>
<dbReference type="AlphaFoldDB" id="A0AAW1J0Q2"/>
<dbReference type="InterPro" id="IPR029071">
    <property type="entry name" value="Ubiquitin-like_domsf"/>
</dbReference>
<evidence type="ECO:0000313" key="3">
    <source>
        <dbReference type="EMBL" id="KAK9696280.1"/>
    </source>
</evidence>
<evidence type="ECO:0000256" key="1">
    <source>
        <dbReference type="SAM" id="MobiDB-lite"/>
    </source>
</evidence>
<feature type="region of interest" description="Disordered" evidence="1">
    <location>
        <begin position="1"/>
        <end position="31"/>
    </location>
</feature>
<keyword evidence="4" id="KW-1185">Reference proteome</keyword>
<evidence type="ECO:0000259" key="2">
    <source>
        <dbReference type="Pfam" id="PF14560"/>
    </source>
</evidence>